<feature type="region of interest" description="Disordered" evidence="1">
    <location>
        <begin position="1"/>
        <end position="62"/>
    </location>
</feature>
<reference evidence="2" key="1">
    <citation type="submission" date="2018-11" db="EMBL/GenBank/DDBJ databases">
        <authorList>
            <consortium name="Pathogen Informatics"/>
        </authorList>
    </citation>
    <scope>NUCLEOTIDE SEQUENCE</scope>
</reference>
<comment type="caution">
    <text evidence="2">The sequence shown here is derived from an EMBL/GenBank/DDBJ whole genome shotgun (WGS) entry which is preliminary data.</text>
</comment>
<name>A0A3S5C4C7_9PLAT</name>
<gene>
    <name evidence="2" type="ORF">PXEA_LOCUS27956</name>
</gene>
<dbReference type="AlphaFoldDB" id="A0A3S5C4C7"/>
<dbReference type="Proteomes" id="UP000784294">
    <property type="component" value="Unassembled WGS sequence"/>
</dbReference>
<dbReference type="EMBL" id="CAAALY010247821">
    <property type="protein sequence ID" value="VEL34516.1"/>
    <property type="molecule type" value="Genomic_DNA"/>
</dbReference>
<evidence type="ECO:0000313" key="2">
    <source>
        <dbReference type="EMBL" id="VEL34516.1"/>
    </source>
</evidence>
<evidence type="ECO:0000256" key="1">
    <source>
        <dbReference type="SAM" id="MobiDB-lite"/>
    </source>
</evidence>
<protein>
    <submittedName>
        <fullName evidence="2">Uncharacterized protein</fullName>
    </submittedName>
</protein>
<proteinExistence type="predicted"/>
<accession>A0A3S5C4C7</accession>
<organism evidence="2 3">
    <name type="scientific">Protopolystoma xenopodis</name>
    <dbReference type="NCBI Taxonomy" id="117903"/>
    <lineage>
        <taxon>Eukaryota</taxon>
        <taxon>Metazoa</taxon>
        <taxon>Spiralia</taxon>
        <taxon>Lophotrochozoa</taxon>
        <taxon>Platyhelminthes</taxon>
        <taxon>Monogenea</taxon>
        <taxon>Polyopisthocotylea</taxon>
        <taxon>Polystomatidea</taxon>
        <taxon>Polystomatidae</taxon>
        <taxon>Protopolystoma</taxon>
    </lineage>
</organism>
<sequence length="106" mass="11196">MRQDAEEGGLPRGRSESPKPGSVNGKEGEASEVRVSSDANLFAGGTGRRGEEGWPGGPINLGRQVSVQTSAPIDATSTCRIQSDQSTKTRHVGQEELDMLTCQVGR</sequence>
<keyword evidence="3" id="KW-1185">Reference proteome</keyword>
<evidence type="ECO:0000313" key="3">
    <source>
        <dbReference type="Proteomes" id="UP000784294"/>
    </source>
</evidence>